<comment type="caution">
    <text evidence="1">The sequence shown here is derived from an EMBL/GenBank/DDBJ whole genome shotgun (WGS) entry which is preliminary data.</text>
</comment>
<dbReference type="Proteomes" id="UP000663829">
    <property type="component" value="Unassembled WGS sequence"/>
</dbReference>
<dbReference type="EMBL" id="CAJNOQ010010808">
    <property type="protein sequence ID" value="CAF1261567.1"/>
    <property type="molecule type" value="Genomic_DNA"/>
</dbReference>
<organism evidence="1 3">
    <name type="scientific">Didymodactylos carnosus</name>
    <dbReference type="NCBI Taxonomy" id="1234261"/>
    <lineage>
        <taxon>Eukaryota</taxon>
        <taxon>Metazoa</taxon>
        <taxon>Spiralia</taxon>
        <taxon>Gnathifera</taxon>
        <taxon>Rotifera</taxon>
        <taxon>Eurotatoria</taxon>
        <taxon>Bdelloidea</taxon>
        <taxon>Philodinida</taxon>
        <taxon>Philodinidae</taxon>
        <taxon>Didymodactylos</taxon>
    </lineage>
</organism>
<gene>
    <name evidence="1" type="ORF">GPM918_LOCUS26631</name>
    <name evidence="2" type="ORF">SRO942_LOCUS26822</name>
</gene>
<dbReference type="AlphaFoldDB" id="A0A815AW24"/>
<evidence type="ECO:0000313" key="1">
    <source>
        <dbReference type="EMBL" id="CAF1261567.1"/>
    </source>
</evidence>
<proteinExistence type="predicted"/>
<dbReference type="Proteomes" id="UP000681722">
    <property type="component" value="Unassembled WGS sequence"/>
</dbReference>
<reference evidence="1" key="1">
    <citation type="submission" date="2021-02" db="EMBL/GenBank/DDBJ databases">
        <authorList>
            <person name="Nowell W R."/>
        </authorList>
    </citation>
    <scope>NUCLEOTIDE SEQUENCE</scope>
</reference>
<dbReference type="EMBL" id="CAJOBC010018965">
    <property type="protein sequence ID" value="CAF4039767.1"/>
    <property type="molecule type" value="Genomic_DNA"/>
</dbReference>
<name>A0A815AW24_9BILA</name>
<accession>A0A815AW24</accession>
<sequence>HVPIPIPIPMSILLSIDIKKLIIGHDDLISRLCQSFIDEFTLEQWLDDPKSEADFTVEGHLKKVQEMATNNGRTPEELQQWIVETFWPASFAPPRQQSRVYASSRYYGCMYLCLFQADPHFI</sequence>
<evidence type="ECO:0000313" key="3">
    <source>
        <dbReference type="Proteomes" id="UP000663829"/>
    </source>
</evidence>
<feature type="non-terminal residue" evidence="1">
    <location>
        <position position="1"/>
    </location>
</feature>
<protein>
    <submittedName>
        <fullName evidence="1">Uncharacterized protein</fullName>
    </submittedName>
</protein>
<evidence type="ECO:0000313" key="2">
    <source>
        <dbReference type="EMBL" id="CAF4039767.1"/>
    </source>
</evidence>
<keyword evidence="3" id="KW-1185">Reference proteome</keyword>